<keyword evidence="11" id="KW-1185">Reference proteome</keyword>
<dbReference type="Gene3D" id="3.40.850.10">
    <property type="entry name" value="Kinesin motor domain"/>
    <property type="match status" value="1"/>
</dbReference>
<comment type="caution">
    <text evidence="10">The sequence shown here is derived from an EMBL/GenBank/DDBJ whole genome shotgun (WGS) entry which is preliminary data.</text>
</comment>
<keyword evidence="4 5" id="KW-0505">Motor protein</keyword>
<organism evidence="10 11">
    <name type="scientific">Blattamonas nauphoetae</name>
    <dbReference type="NCBI Taxonomy" id="2049346"/>
    <lineage>
        <taxon>Eukaryota</taxon>
        <taxon>Metamonada</taxon>
        <taxon>Preaxostyla</taxon>
        <taxon>Oxymonadida</taxon>
        <taxon>Blattamonas</taxon>
    </lineage>
</organism>
<proteinExistence type="inferred from homology"/>
<dbReference type="Proteomes" id="UP001281761">
    <property type="component" value="Unassembled WGS sequence"/>
</dbReference>
<dbReference type="SUPFAM" id="SSF52540">
    <property type="entry name" value="P-loop containing nucleoside triphosphate hydrolases"/>
    <property type="match status" value="1"/>
</dbReference>
<keyword evidence="1 5" id="KW-0547">Nucleotide-binding</keyword>
<dbReference type="PROSITE" id="PS00411">
    <property type="entry name" value="KINESIN_MOTOR_1"/>
    <property type="match status" value="1"/>
</dbReference>
<gene>
    <name evidence="10" type="ORF">BLNAU_892</name>
</gene>
<dbReference type="PANTHER" id="PTHR47968:SF75">
    <property type="entry name" value="CENTROMERE-ASSOCIATED PROTEIN E"/>
    <property type="match status" value="1"/>
</dbReference>
<evidence type="ECO:0000256" key="6">
    <source>
        <dbReference type="RuleBase" id="RU000394"/>
    </source>
</evidence>
<dbReference type="InterPro" id="IPR019821">
    <property type="entry name" value="Kinesin_motor_CS"/>
</dbReference>
<evidence type="ECO:0000313" key="11">
    <source>
        <dbReference type="Proteomes" id="UP001281761"/>
    </source>
</evidence>
<feature type="domain" description="Kinesin motor" evidence="9">
    <location>
        <begin position="5"/>
        <end position="312"/>
    </location>
</feature>
<evidence type="ECO:0000313" key="10">
    <source>
        <dbReference type="EMBL" id="KAK2964361.1"/>
    </source>
</evidence>
<evidence type="ECO:0000256" key="7">
    <source>
        <dbReference type="SAM" id="Coils"/>
    </source>
</evidence>
<feature type="binding site" evidence="5">
    <location>
        <begin position="70"/>
        <end position="77"/>
    </location>
    <ligand>
        <name>ATP</name>
        <dbReference type="ChEBI" id="CHEBI:30616"/>
    </ligand>
</feature>
<dbReference type="EMBL" id="JARBJD010000003">
    <property type="protein sequence ID" value="KAK2964361.1"/>
    <property type="molecule type" value="Genomic_DNA"/>
</dbReference>
<feature type="region of interest" description="Disordered" evidence="8">
    <location>
        <begin position="761"/>
        <end position="780"/>
    </location>
</feature>
<accession>A0ABQ9YKT7</accession>
<feature type="coiled-coil region" evidence="7">
    <location>
        <begin position="455"/>
        <end position="496"/>
    </location>
</feature>
<evidence type="ECO:0000256" key="3">
    <source>
        <dbReference type="ARBA" id="ARBA00023054"/>
    </source>
</evidence>
<evidence type="ECO:0000256" key="8">
    <source>
        <dbReference type="SAM" id="MobiDB-lite"/>
    </source>
</evidence>
<dbReference type="PROSITE" id="PS50067">
    <property type="entry name" value="KINESIN_MOTOR_2"/>
    <property type="match status" value="1"/>
</dbReference>
<dbReference type="PRINTS" id="PR00380">
    <property type="entry name" value="KINESINHEAVY"/>
</dbReference>
<feature type="coiled-coil region" evidence="7">
    <location>
        <begin position="594"/>
        <end position="628"/>
    </location>
</feature>
<dbReference type="InterPro" id="IPR027417">
    <property type="entry name" value="P-loop_NTPase"/>
</dbReference>
<evidence type="ECO:0000256" key="1">
    <source>
        <dbReference type="ARBA" id="ARBA00022741"/>
    </source>
</evidence>
<dbReference type="SMART" id="SM00129">
    <property type="entry name" value="KISc"/>
    <property type="match status" value="1"/>
</dbReference>
<evidence type="ECO:0000256" key="5">
    <source>
        <dbReference type="PROSITE-ProRule" id="PRU00283"/>
    </source>
</evidence>
<feature type="coiled-coil region" evidence="7">
    <location>
        <begin position="679"/>
        <end position="713"/>
    </location>
</feature>
<name>A0ABQ9YKT7_9EUKA</name>
<keyword evidence="6" id="KW-0493">Microtubule</keyword>
<dbReference type="InterPro" id="IPR027640">
    <property type="entry name" value="Kinesin-like_fam"/>
</dbReference>
<dbReference type="InterPro" id="IPR036961">
    <property type="entry name" value="Kinesin_motor_dom_sf"/>
</dbReference>
<protein>
    <recommendedName>
        <fullName evidence="6">Kinesin-like protein</fullName>
    </recommendedName>
</protein>
<dbReference type="InterPro" id="IPR001752">
    <property type="entry name" value="Kinesin_motor_dom"/>
</dbReference>
<feature type="compositionally biased region" description="Polar residues" evidence="8">
    <location>
        <begin position="761"/>
        <end position="778"/>
    </location>
</feature>
<evidence type="ECO:0000259" key="9">
    <source>
        <dbReference type="PROSITE" id="PS50067"/>
    </source>
</evidence>
<evidence type="ECO:0000256" key="4">
    <source>
        <dbReference type="ARBA" id="ARBA00023175"/>
    </source>
</evidence>
<keyword evidence="3 7" id="KW-0175">Coiled coil</keyword>
<feature type="region of interest" description="Disordered" evidence="8">
    <location>
        <begin position="399"/>
        <end position="449"/>
    </location>
</feature>
<evidence type="ECO:0000256" key="2">
    <source>
        <dbReference type="ARBA" id="ARBA00022840"/>
    </source>
</evidence>
<dbReference type="Pfam" id="PF00225">
    <property type="entry name" value="Kinesin"/>
    <property type="match status" value="1"/>
</dbReference>
<keyword evidence="2 5" id="KW-0067">ATP-binding</keyword>
<sequence>MSVGNIAVLARFRPLNKLELSKNGHLCVDVSDDQKSLVLHVTQEEIYNVTAKKVVEDVLEGVNGTILAYGQTSSGKTFSMMGPDDITEDTAGIIPRMINHLFQTITEKSENCEFMVRVSYVEIYQEKIRDLLDARKVNLAIREDKTKGIYIEGATEQCCTQGSDIFTVLKVGDMNRKVSSTGMNERSSRSHTVLLLSLTQNIINPPSTKVGRLYLVDLAGSEKISQTGCTGQQLEEAKKINLSLSALGNVINSLTDGKSKHIPYRDSKLTRILQETFGGNCRTVLLLCSSGSSTNAIETLSTMQFGQRAKKVKNAVRVNEEKSPAELRRLLKNARNEIARLKGVIQRMSDGEEIGADELNIGTDEEQAESASSDLAESTIDKLHTAIETSISPVLSANASPRTITPLDSSESGRISPDEQSLSPQFGMVPNTTTPLSPTSNSSESSSLSSSISSISSLRSELAHLRLENEELTELIASLNNSLDVAQIENEDLRRESAENAMSSEDARSHLMRLVGSSGSAMRQSDQSSSREIVNELAKTLTEIKTNQTSRPSTLPIDKHGIVLTDSLRPQLMSLSHRGDSPSAVIPSVDSAELDKLRQENAVLQSERAGLLAQLVSVERELSQVQMEVELGQDNVKEGMESGLPQPLEGMVSEVEMKRRTDKVKRVYGRRVEVLLQREEEWRALILEEEEQRKQLLNRVQEMEAREKMMVQRWEEDRAERDRLAEGLESLQQLIDEKSHLAQPTPKLAATISSFTSPPTQTLDLSLSSTNQKPFTTTLPPPVERREAQVQNRMAATLPGRRVFGVGEESERMYAVPVKNGWSLRAIPSSFGTIRGKARAEPMQSHPTINAELTKVTETPTEFWETTHSAASDEIPSFISSSKLESLQQTENAISSFN</sequence>
<feature type="compositionally biased region" description="Low complexity" evidence="8">
    <location>
        <begin position="431"/>
        <end position="449"/>
    </location>
</feature>
<reference evidence="10 11" key="1">
    <citation type="journal article" date="2022" name="bioRxiv">
        <title>Genomics of Preaxostyla Flagellates Illuminates Evolutionary Transitions and the Path Towards Mitochondrial Loss.</title>
        <authorList>
            <person name="Novak L.V.F."/>
            <person name="Treitli S.C."/>
            <person name="Pyrih J."/>
            <person name="Halakuc P."/>
            <person name="Pipaliya S.V."/>
            <person name="Vacek V."/>
            <person name="Brzon O."/>
            <person name="Soukal P."/>
            <person name="Eme L."/>
            <person name="Dacks J.B."/>
            <person name="Karnkowska A."/>
            <person name="Elias M."/>
            <person name="Hampl V."/>
        </authorList>
    </citation>
    <scope>NUCLEOTIDE SEQUENCE [LARGE SCALE GENOMIC DNA]</scope>
    <source>
        <strain evidence="10">NAU3</strain>
        <tissue evidence="10">Gut</tissue>
    </source>
</reference>
<dbReference type="PANTHER" id="PTHR47968">
    <property type="entry name" value="CENTROMERE PROTEIN E"/>
    <property type="match status" value="1"/>
</dbReference>
<comment type="similarity">
    <text evidence="5 6">Belongs to the TRAFAC class myosin-kinesin ATPase superfamily. Kinesin family.</text>
</comment>
<feature type="compositionally biased region" description="Polar residues" evidence="8">
    <location>
        <begin position="399"/>
        <end position="424"/>
    </location>
</feature>